<evidence type="ECO:0000313" key="17">
    <source>
        <dbReference type="Proteomes" id="UP000695026"/>
    </source>
</evidence>
<keyword evidence="3" id="KW-0479">Metal-binding</keyword>
<name>A0A9F5N4X0_PYTBI</name>
<evidence type="ECO:0000256" key="2">
    <source>
        <dbReference type="ARBA" id="ARBA00004419"/>
    </source>
</evidence>
<dbReference type="SUPFAM" id="SSF140741">
    <property type="entry name" value="RUN domain-like"/>
    <property type="match status" value="1"/>
</dbReference>
<dbReference type="GeneID" id="103063222"/>
<evidence type="ECO:0000256" key="1">
    <source>
        <dbReference type="ARBA" id="ARBA00004371"/>
    </source>
</evidence>
<dbReference type="PANTHER" id="PTHR46753:SF5">
    <property type="entry name" value="RUN AND FYVE DOMAIN CONTAINING 4"/>
    <property type="match status" value="1"/>
</dbReference>
<dbReference type="InterPro" id="IPR037213">
    <property type="entry name" value="Run_dom_sf"/>
</dbReference>
<dbReference type="InterPro" id="IPR013083">
    <property type="entry name" value="Znf_RING/FYVE/PHD"/>
</dbReference>
<dbReference type="Gene3D" id="1.20.58.900">
    <property type="match status" value="1"/>
</dbReference>
<feature type="coiled-coil region" evidence="13">
    <location>
        <begin position="342"/>
        <end position="492"/>
    </location>
</feature>
<keyword evidence="6" id="KW-0072">Autophagy</keyword>
<dbReference type="GO" id="GO:0071353">
    <property type="term" value="P:cellular response to interleukin-4"/>
    <property type="evidence" value="ECO:0007669"/>
    <property type="project" value="UniProtKB-ARBA"/>
</dbReference>
<dbReference type="InterPro" id="IPR011011">
    <property type="entry name" value="Znf_FYVE_PHD"/>
</dbReference>
<keyword evidence="7 13" id="KW-0175">Coiled coil</keyword>
<dbReference type="Gene3D" id="3.30.40.10">
    <property type="entry name" value="Zinc/RING finger domain, C3HC4 (zinc finger)"/>
    <property type="match status" value="1"/>
</dbReference>
<dbReference type="GO" id="GO:0007033">
    <property type="term" value="P:vacuole organization"/>
    <property type="evidence" value="ECO:0007669"/>
    <property type="project" value="UniProtKB-ARBA"/>
</dbReference>
<evidence type="ECO:0000256" key="3">
    <source>
        <dbReference type="ARBA" id="ARBA00022723"/>
    </source>
</evidence>
<dbReference type="OMA" id="QARCERT"/>
<keyword evidence="4 12" id="KW-0863">Zinc-finger</keyword>
<evidence type="ECO:0000256" key="6">
    <source>
        <dbReference type="ARBA" id="ARBA00023006"/>
    </source>
</evidence>
<feature type="domain" description="FYVE-type" evidence="15">
    <location>
        <begin position="975"/>
        <end position="1027"/>
    </location>
</feature>
<dbReference type="Proteomes" id="UP000695026">
    <property type="component" value="Unplaced"/>
</dbReference>
<dbReference type="OrthoDB" id="9044749at2759"/>
<accession>A0A9F5N4X0</accession>
<dbReference type="Pfam" id="PF02759">
    <property type="entry name" value="RUN"/>
    <property type="match status" value="1"/>
</dbReference>
<dbReference type="GO" id="GO:0005776">
    <property type="term" value="C:autophagosome"/>
    <property type="evidence" value="ECO:0007669"/>
    <property type="project" value="UniProtKB-SubCell"/>
</dbReference>
<evidence type="ECO:0000259" key="16">
    <source>
        <dbReference type="PROSITE" id="PS50826"/>
    </source>
</evidence>
<dbReference type="GO" id="GO:1901098">
    <property type="term" value="P:positive regulation of autophagosome maturation"/>
    <property type="evidence" value="ECO:0007669"/>
    <property type="project" value="TreeGrafter"/>
</dbReference>
<evidence type="ECO:0000256" key="14">
    <source>
        <dbReference type="SAM" id="MobiDB-lite"/>
    </source>
</evidence>
<dbReference type="RefSeq" id="XP_025031866.1">
    <property type="nucleotide sequence ID" value="XM_025176098.1"/>
</dbReference>
<feature type="coiled-coil region" evidence="13">
    <location>
        <begin position="875"/>
        <end position="937"/>
    </location>
</feature>
<proteinExistence type="predicted"/>
<protein>
    <recommendedName>
        <fullName evidence="11">RUN and FYVE domain-containing protein 4</fullName>
    </recommendedName>
</protein>
<dbReference type="GO" id="GO:0072383">
    <property type="term" value="P:plus-end-directed vesicle transport along microtubule"/>
    <property type="evidence" value="ECO:0007669"/>
    <property type="project" value="TreeGrafter"/>
</dbReference>
<comment type="subcellular location">
    <subcellularLocation>
        <location evidence="2">Cytoplasmic vesicle</location>
        <location evidence="2">Autophagosome</location>
    </subcellularLocation>
    <subcellularLocation>
        <location evidence="1">Lysosome</location>
    </subcellularLocation>
</comment>
<dbReference type="AlphaFoldDB" id="A0A9F5N4X0"/>
<comment type="function">
    <text evidence="10">ARL8 effector that promotes the coupling of endolysosomes to dynein-dynactin for retrograde transport along microtubules. Acts by binding both GTP-bound ARL8 and dynein-dynactin. In nonneuronal cells, promotes concentration of endolysosomes in the juxtanuclear area. In hippocampal neurons, drives retrograde transport of endolysosomes from the axon to the soma. Positive regulator of macroautophagy in dendritic cells. Increases autophagic flux, probably by stimulating both autophagosome formation and facilitating tethering with lysosomes. Binds to phosphatidylinositol 3-phosphate (PtdIns3P) through its FYVE-type zinc finger. Positive regulator of osteosclast bone-resorbing activity, possibly by promoting late endosome-lysosome fusion by acting as an adapter protein between RAB7A on late endosomes and LAMP2 on primary lysosomes.</text>
</comment>
<feature type="region of interest" description="Disordered" evidence="14">
    <location>
        <begin position="192"/>
        <end position="217"/>
    </location>
</feature>
<dbReference type="GO" id="GO:0005764">
    <property type="term" value="C:lysosome"/>
    <property type="evidence" value="ECO:0007669"/>
    <property type="project" value="UniProtKB-SubCell"/>
</dbReference>
<dbReference type="InterPro" id="IPR004012">
    <property type="entry name" value="Run_dom"/>
</dbReference>
<evidence type="ECO:0000256" key="8">
    <source>
        <dbReference type="ARBA" id="ARBA00023228"/>
    </source>
</evidence>
<evidence type="ECO:0000256" key="9">
    <source>
        <dbReference type="ARBA" id="ARBA00023329"/>
    </source>
</evidence>
<feature type="domain" description="RUN" evidence="16">
    <location>
        <begin position="34"/>
        <end position="168"/>
    </location>
</feature>
<dbReference type="RefSeq" id="XP_025031867.1">
    <property type="nucleotide sequence ID" value="XM_025176099.1"/>
</dbReference>
<dbReference type="PROSITE" id="PS50178">
    <property type="entry name" value="ZF_FYVE"/>
    <property type="match status" value="1"/>
</dbReference>
<evidence type="ECO:0000256" key="4">
    <source>
        <dbReference type="ARBA" id="ARBA00022771"/>
    </source>
</evidence>
<sequence length="1031" mass="119124">MMATDRELLHVIKELKYTLIDLNKNYRERGLPVTDGSQELQPFCAQLEFLLQYDLKEKKNLFGQKKDYWDFLSRNLTRLYNDPHAGVQHVTSLDKLKTAVGKGRAFIRYCLVHQQLAETLQLCFMEPEVTSEWYYARSPFLDQKLWTDILNSLYELDGIAFHLALRREDLDTAWPTVSEVLPQFSIRATKYTQSQDGSSKVGNSNQEHGLHQGSTLGHRSKLRTMDQYVTDSSVDDQLRPGLEQPLEKWIGVWRSRKNSLLQMGSLLKLNPFMERYVQCPPSGKEQKRANGDLQVHLEKLGKEQPSSMSSIQGLCCPQTKHCLCRKVDGIIEGDSLWKQEDLRTLTGELSVLQQKLALQQEENASLKQTLSEENHSLKEELTKYEEQQKEKIGELEKQQQELAKVVKALREAECKIASLTGECQEAWTKKDVVERSLREAEQRLSSQEAERRNHLAYMEAQELRQQQLISRCQGLQEKLKVCEESLEKWEVHVAAMKSQHGQLETIRELSEEKCCSMVEREEYSTILEIDPFKEKLERSLAEIKDLEKEKETLMETLVSQEQSLVFSKLEIKDLQKELLVCQEHLVTLQVSLEKQEKALRDCEKAAQSLQRELNDQSACLKETLVKNTTLEAQLEEMASKKFQLEAETLEEQSRWERTSQTLKGQLSTLEEEVVRLQEERQQLQATLQQTRGEREILAKQAESTIASLKGQTQEITWLRSELETLKATSQTLQKTQQEKSESIASALREERLKLKNQVEQLQQEKMHATNIAEKLSEELGRCWKWPTEDDVLQRALVPSITVTDLACESKSKETRGPVKERGIVTEKKNHGIPRSPLRVKEIEADVLQDLERPVKKDDSAKQRTEVHEKSLVGHLDKMTEDVQQAKKMLIAKEKTTGHLMEQLNRCQQEKKQLQLSLEKNCQESEEKEKKLKEELSEQGMLISNMKRKLLELLQEKDALWQKTEGIASPAVSSAPQNTGVCFRCKKEFRLMSRRYQCRWCQSTVCHACSVSSGHKERYCIACYQKRNGQST</sequence>
<keyword evidence="9" id="KW-0968">Cytoplasmic vesicle</keyword>
<dbReference type="GO" id="GO:0051050">
    <property type="term" value="P:positive regulation of transport"/>
    <property type="evidence" value="ECO:0007669"/>
    <property type="project" value="UniProtKB-ARBA"/>
</dbReference>
<evidence type="ECO:0000256" key="11">
    <source>
        <dbReference type="ARBA" id="ARBA00069100"/>
    </source>
</evidence>
<dbReference type="GO" id="GO:0008270">
    <property type="term" value="F:zinc ion binding"/>
    <property type="evidence" value="ECO:0007669"/>
    <property type="project" value="UniProtKB-KW"/>
</dbReference>
<evidence type="ECO:0000313" key="18">
    <source>
        <dbReference type="RefSeq" id="XP_025031866.1"/>
    </source>
</evidence>
<organism evidence="17 19">
    <name type="scientific">Python bivittatus</name>
    <name type="common">Burmese python</name>
    <name type="synonym">Python molurus bivittatus</name>
    <dbReference type="NCBI Taxonomy" id="176946"/>
    <lineage>
        <taxon>Eukaryota</taxon>
        <taxon>Metazoa</taxon>
        <taxon>Chordata</taxon>
        <taxon>Craniata</taxon>
        <taxon>Vertebrata</taxon>
        <taxon>Euteleostomi</taxon>
        <taxon>Lepidosauria</taxon>
        <taxon>Squamata</taxon>
        <taxon>Bifurcata</taxon>
        <taxon>Unidentata</taxon>
        <taxon>Episquamata</taxon>
        <taxon>Toxicofera</taxon>
        <taxon>Serpentes</taxon>
        <taxon>Henophidia</taxon>
        <taxon>Pythonidae</taxon>
        <taxon>Python</taxon>
    </lineage>
</organism>
<dbReference type="InterPro" id="IPR017455">
    <property type="entry name" value="Znf_FYVE-rel"/>
</dbReference>
<keyword evidence="17" id="KW-1185">Reference proteome</keyword>
<feature type="coiled-coil region" evidence="13">
    <location>
        <begin position="529"/>
        <end position="778"/>
    </location>
</feature>
<dbReference type="GO" id="GO:0005770">
    <property type="term" value="C:late endosome"/>
    <property type="evidence" value="ECO:0007669"/>
    <property type="project" value="TreeGrafter"/>
</dbReference>
<evidence type="ECO:0000256" key="7">
    <source>
        <dbReference type="ARBA" id="ARBA00023054"/>
    </source>
</evidence>
<evidence type="ECO:0000256" key="5">
    <source>
        <dbReference type="ARBA" id="ARBA00022833"/>
    </source>
</evidence>
<keyword evidence="5" id="KW-0862">Zinc</keyword>
<evidence type="ECO:0000256" key="12">
    <source>
        <dbReference type="PROSITE-ProRule" id="PRU00091"/>
    </source>
</evidence>
<evidence type="ECO:0000259" key="15">
    <source>
        <dbReference type="PROSITE" id="PS50178"/>
    </source>
</evidence>
<dbReference type="FunFam" id="1.20.58.900:FF:000015">
    <property type="entry name" value="RUN and FYVE domain containing 4"/>
    <property type="match status" value="1"/>
</dbReference>
<dbReference type="SUPFAM" id="SSF57997">
    <property type="entry name" value="Tropomyosin"/>
    <property type="match status" value="1"/>
</dbReference>
<evidence type="ECO:0000313" key="19">
    <source>
        <dbReference type="RefSeq" id="XP_025031867.1"/>
    </source>
</evidence>
<evidence type="ECO:0000256" key="10">
    <source>
        <dbReference type="ARBA" id="ARBA00059075"/>
    </source>
</evidence>
<dbReference type="InterPro" id="IPR059036">
    <property type="entry name" value="RUFY4_dom"/>
</dbReference>
<dbReference type="Pfam" id="PF25366">
    <property type="entry name" value="RUFY4"/>
    <property type="match status" value="1"/>
</dbReference>
<gene>
    <name evidence="18 19" type="primary">LOC103063222</name>
</gene>
<dbReference type="GO" id="GO:0006914">
    <property type="term" value="P:autophagy"/>
    <property type="evidence" value="ECO:0007669"/>
    <property type="project" value="UniProtKB-KW"/>
</dbReference>
<dbReference type="CDD" id="cd15745">
    <property type="entry name" value="FYVE_RUFY4"/>
    <property type="match status" value="1"/>
</dbReference>
<dbReference type="SUPFAM" id="SSF57903">
    <property type="entry name" value="FYVE/PHD zinc finger"/>
    <property type="match status" value="1"/>
</dbReference>
<evidence type="ECO:0000256" key="13">
    <source>
        <dbReference type="SAM" id="Coils"/>
    </source>
</evidence>
<dbReference type="PANTHER" id="PTHR46753">
    <property type="entry name" value="FYVE AND COILED-COIL DOMAIN-CONTAINING PROTEIN 1"/>
    <property type="match status" value="1"/>
</dbReference>
<reference evidence="18 19" key="1">
    <citation type="submission" date="2025-04" db="UniProtKB">
        <authorList>
            <consortium name="RefSeq"/>
        </authorList>
    </citation>
    <scope>IDENTIFICATION</scope>
    <source>
        <tissue evidence="18 19">Liver</tissue>
    </source>
</reference>
<dbReference type="PROSITE" id="PS50826">
    <property type="entry name" value="RUN"/>
    <property type="match status" value="1"/>
</dbReference>
<keyword evidence="8" id="KW-0458">Lysosome</keyword>